<organism evidence="6 7">
    <name type="scientific">Azospirillum baldaniorum</name>
    <dbReference type="NCBI Taxonomy" id="1064539"/>
    <lineage>
        <taxon>Bacteria</taxon>
        <taxon>Pseudomonadati</taxon>
        <taxon>Pseudomonadota</taxon>
        <taxon>Alphaproteobacteria</taxon>
        <taxon>Rhodospirillales</taxon>
        <taxon>Azospirillaceae</taxon>
        <taxon>Azospirillum</taxon>
    </lineage>
</organism>
<dbReference type="GO" id="GO:0004519">
    <property type="term" value="F:endonuclease activity"/>
    <property type="evidence" value="ECO:0007669"/>
    <property type="project" value="TreeGrafter"/>
</dbReference>
<sequence>MAQENRADEVAVQGGLEGVRSTSPFSEEELNTRTGHRPDFLGGGITLPLPDAGGTQIWLHYTHFSILMDRARRQALLTVVDIDGAKWVNIKRRKPDVWYPDPRLKNDEQPERDFFQKADPSFNPARNDFGFGHLVRRQDPNYDEPGDDEAAERSEYETFYLTNASPQAESLNSGPWNTLEDIVLDDLKKTLRIPAVVLTGPIFDKKPPLLHGVFPIPRDYWKIVAWRSGNELAAVGWRQRQPDGVMPDALESVSVPFDGKAGEAWLIPIEEIAALTGLDLALYAAADTYRMRVLGFEGVEAAAPAFPLPVRASDLLMAETLLLGDDPPTPAPLPARGLAARMEVSSDSTAGIPAMAETWSGPGDEDYWTDITEDDVAAAAAAEGSTLESADAAPTVSWAADADSIDHAHLVPTPASGAFSLRAEDLDLLAALNDLPVDEAGDTPVLFGLRGCAIIMDHNQSAGEVTLRDRRPDHLAPRCVLGVWNRRAGSVHVFPGSTVPDRRAVVSWKASRRSGNLLPTGLYRYVVGPHATLRKDGTLNSRPGCFLLRNASGDKRVVVVRRSNDDLAYDLADMTDRTAPGDNIHPTFFLQPTDFSSFGCQTVVGTADSGGNHKGAWAEFRAAAGLQDKEGTPGKPYLYMLLTGTEAMLASAVRRNGLLGDIQARRALRRLRFGSKGDAVLRLQARLGLPKRDGDFGSFTAESLNALQRGLPPKNRCDGIWTPDLDAALGWGVFSSFGV</sequence>
<dbReference type="Proteomes" id="UP000007319">
    <property type="component" value="Chromosome"/>
</dbReference>
<feature type="active site" description="Proton acceptor" evidence="1">
    <location>
        <position position="133"/>
    </location>
</feature>
<evidence type="ECO:0000256" key="3">
    <source>
        <dbReference type="SAM" id="MobiDB-lite"/>
    </source>
</evidence>
<reference evidence="6 7" key="1">
    <citation type="journal article" date="2011" name="PLoS Genet.">
        <title>Azospirillum genomes reveal transition of bacteria from aquatic to terrestrial environments.</title>
        <authorList>
            <person name="Wisniewski-Dye F."/>
            <person name="Borziak K."/>
            <person name="Khalsa-Moyers G."/>
            <person name="Alexandre G."/>
            <person name="Sukharnikov L.O."/>
            <person name="Wuichet K."/>
            <person name="Hurst G.B."/>
            <person name="McDonald W.H."/>
            <person name="Robertson J.S."/>
            <person name="Barbe V."/>
            <person name="Calteau A."/>
            <person name="Rouy Z."/>
            <person name="Mangenot S."/>
            <person name="Prigent-Combaret C."/>
            <person name="Normand P."/>
            <person name="Boyer M."/>
            <person name="Siguier P."/>
            <person name="Dessaux Y."/>
            <person name="Elmerich C."/>
            <person name="Condemine G."/>
            <person name="Krishnen G."/>
            <person name="Kennedy I."/>
            <person name="Paterson A.H."/>
            <person name="Gonzalez V."/>
            <person name="Mavingui P."/>
            <person name="Zhulin I.B."/>
        </authorList>
    </citation>
    <scope>NUCLEOTIDE SEQUENCE [LARGE SCALE GENOMIC DNA]</scope>
    <source>
        <strain evidence="6 7">Sp245</strain>
    </source>
</reference>
<evidence type="ECO:0008006" key="8">
    <source>
        <dbReference type="Google" id="ProtNLM"/>
    </source>
</evidence>
<dbReference type="SMART" id="SM00477">
    <property type="entry name" value="NUC"/>
    <property type="match status" value="1"/>
</dbReference>
<dbReference type="InterPro" id="IPR020821">
    <property type="entry name" value="ENPP1-3/EXOG-like_nuc-like"/>
</dbReference>
<name>A0A9P1NMX9_9PROT</name>
<dbReference type="PANTHER" id="PTHR13966">
    <property type="entry name" value="ENDONUCLEASE RELATED"/>
    <property type="match status" value="1"/>
</dbReference>
<evidence type="ECO:0000313" key="7">
    <source>
        <dbReference type="Proteomes" id="UP000007319"/>
    </source>
</evidence>
<dbReference type="InterPro" id="IPR040255">
    <property type="entry name" value="Non-specific_endonuclease"/>
</dbReference>
<keyword evidence="2" id="KW-0479">Metal-binding</keyword>
<evidence type="ECO:0000256" key="2">
    <source>
        <dbReference type="PIRSR" id="PIRSR640255-2"/>
    </source>
</evidence>
<feature type="region of interest" description="Disordered" evidence="3">
    <location>
        <begin position="1"/>
        <end position="37"/>
    </location>
</feature>
<dbReference type="InterPro" id="IPR001604">
    <property type="entry name" value="Endo_G_ENPP1-like_dom"/>
</dbReference>
<dbReference type="GO" id="GO:0046872">
    <property type="term" value="F:metal ion binding"/>
    <property type="evidence" value="ECO:0007669"/>
    <property type="project" value="UniProtKB-KW"/>
</dbReference>
<proteinExistence type="predicted"/>
<dbReference type="SUPFAM" id="SSF54060">
    <property type="entry name" value="His-Me finger endonucleases"/>
    <property type="match status" value="1"/>
</dbReference>
<accession>A0A9P1NMX9</accession>
<dbReference type="RefSeq" id="WP_014241419.1">
    <property type="nucleotide sequence ID" value="NC_016617.1"/>
</dbReference>
<dbReference type="GO" id="GO:0003676">
    <property type="term" value="F:nucleic acid binding"/>
    <property type="evidence" value="ECO:0007669"/>
    <property type="project" value="InterPro"/>
</dbReference>
<dbReference type="GO" id="GO:0016787">
    <property type="term" value="F:hydrolase activity"/>
    <property type="evidence" value="ECO:0007669"/>
    <property type="project" value="InterPro"/>
</dbReference>
<dbReference type="Pfam" id="PF01223">
    <property type="entry name" value="Endonuclease_NS"/>
    <property type="match status" value="1"/>
</dbReference>
<feature type="domain" description="DNA/RNA non-specific endonuclease/pyrophosphatase/phosphodiesterase" evidence="5">
    <location>
        <begin position="60"/>
        <end position="287"/>
    </location>
</feature>
<dbReference type="Gene3D" id="3.40.570.10">
    <property type="entry name" value="Extracellular Endonuclease, subunit A"/>
    <property type="match status" value="1"/>
</dbReference>
<evidence type="ECO:0000259" key="4">
    <source>
        <dbReference type="SMART" id="SM00477"/>
    </source>
</evidence>
<dbReference type="InterPro" id="IPR044929">
    <property type="entry name" value="DNA/RNA_non-sp_Endonuclease_sf"/>
</dbReference>
<evidence type="ECO:0000256" key="1">
    <source>
        <dbReference type="PIRSR" id="PIRSR640255-1"/>
    </source>
</evidence>
<dbReference type="PANTHER" id="PTHR13966:SF5">
    <property type="entry name" value="ENDONUCLEASE G, MITOCHONDRIAL"/>
    <property type="match status" value="1"/>
</dbReference>
<dbReference type="KEGG" id="abs:AZOBR_180314"/>
<protein>
    <recommendedName>
        <fullName evidence="8">DNA/RNA non-specific endonuclease</fullName>
    </recommendedName>
</protein>
<dbReference type="EMBL" id="HE577327">
    <property type="protein sequence ID" value="CCC99244.1"/>
    <property type="molecule type" value="Genomic_DNA"/>
</dbReference>
<dbReference type="AlphaFoldDB" id="A0A9P1NMX9"/>
<dbReference type="InterPro" id="IPR044925">
    <property type="entry name" value="His-Me_finger_sf"/>
</dbReference>
<feature type="domain" description="ENPP1-3/EXOG-like endonuclease/phosphodiesterase" evidence="4">
    <location>
        <begin position="61"/>
        <end position="287"/>
    </location>
</feature>
<evidence type="ECO:0000259" key="5">
    <source>
        <dbReference type="SMART" id="SM00892"/>
    </source>
</evidence>
<dbReference type="SMART" id="SM00892">
    <property type="entry name" value="Endonuclease_NS"/>
    <property type="match status" value="1"/>
</dbReference>
<gene>
    <name evidence="6" type="ORF">AZOBR_180314</name>
</gene>
<keyword evidence="7" id="KW-1185">Reference proteome</keyword>
<feature type="binding site" evidence="2">
    <location>
        <position position="172"/>
    </location>
    <ligand>
        <name>Mg(2+)</name>
        <dbReference type="ChEBI" id="CHEBI:18420"/>
        <note>catalytic</note>
    </ligand>
</feature>
<evidence type="ECO:0000313" key="6">
    <source>
        <dbReference type="EMBL" id="CCC99244.1"/>
    </source>
</evidence>